<dbReference type="EMBL" id="JABCKV010000058">
    <property type="protein sequence ID" value="KAG5644814.1"/>
    <property type="molecule type" value="Genomic_DNA"/>
</dbReference>
<sequence length="265" mass="30784">MRLSIYVLTYDTLRREYRDRAPHLPRLRMIYEDIEKRTVQEVIFLVRGVVFEDDSQLDPACDKHRALWMPNDTGWAEFDAFEIFVESVGAKVPDAARAGFASIKGIHPAFEYRDRFRPTSTFPKSSPFLRLKKTQDVKFSHYTLKLAALQGVKRLLLDHHHKHRGGNDAQLLLLEGAGLVAELRRIREALEHTEKRDGWRDVALFEENIVSLDTSRPSLLEVLYGGNKVRTNATPHFGCSEDVKRLEQRAREAVESERERNLRRF</sequence>
<gene>
    <name evidence="1" type="ORF">DXG03_007636</name>
</gene>
<comment type="caution">
    <text evidence="1">The sequence shown here is derived from an EMBL/GenBank/DDBJ whole genome shotgun (WGS) entry which is preliminary data.</text>
</comment>
<protein>
    <submittedName>
        <fullName evidence="1">Uncharacterized protein</fullName>
    </submittedName>
</protein>
<dbReference type="OrthoDB" id="2872100at2759"/>
<name>A0A9P7G6N4_9AGAR</name>
<reference evidence="1" key="2">
    <citation type="submission" date="2021-10" db="EMBL/GenBank/DDBJ databases">
        <title>Phylogenomics reveals ancestral predisposition of the termite-cultivated fungus Termitomyces towards a domesticated lifestyle.</title>
        <authorList>
            <person name="Auxier B."/>
            <person name="Grum-Grzhimaylo A."/>
            <person name="Cardenas M.E."/>
            <person name="Lodge J.D."/>
            <person name="Laessoe T."/>
            <person name="Pedersen O."/>
            <person name="Smith M.E."/>
            <person name="Kuyper T.W."/>
            <person name="Franco-Molano E.A."/>
            <person name="Baroni T.J."/>
            <person name="Aanen D.K."/>
        </authorList>
    </citation>
    <scope>NUCLEOTIDE SEQUENCE</scope>
    <source>
        <strain evidence="1">AP01</strain>
        <tissue evidence="1">Mycelium</tissue>
    </source>
</reference>
<reference evidence="1" key="1">
    <citation type="submission" date="2020-07" db="EMBL/GenBank/DDBJ databases">
        <authorList>
            <person name="Nieuwenhuis M."/>
            <person name="Van De Peppel L.J.J."/>
        </authorList>
    </citation>
    <scope>NUCLEOTIDE SEQUENCE</scope>
    <source>
        <strain evidence="1">AP01</strain>
        <tissue evidence="1">Mycelium</tissue>
    </source>
</reference>
<accession>A0A9P7G6N4</accession>
<dbReference type="AlphaFoldDB" id="A0A9P7G6N4"/>
<evidence type="ECO:0000313" key="2">
    <source>
        <dbReference type="Proteomes" id="UP000775547"/>
    </source>
</evidence>
<dbReference type="Proteomes" id="UP000775547">
    <property type="component" value="Unassembled WGS sequence"/>
</dbReference>
<proteinExistence type="predicted"/>
<keyword evidence="2" id="KW-1185">Reference proteome</keyword>
<evidence type="ECO:0000313" key="1">
    <source>
        <dbReference type="EMBL" id="KAG5644814.1"/>
    </source>
</evidence>
<organism evidence="1 2">
    <name type="scientific">Asterophora parasitica</name>
    <dbReference type="NCBI Taxonomy" id="117018"/>
    <lineage>
        <taxon>Eukaryota</taxon>
        <taxon>Fungi</taxon>
        <taxon>Dikarya</taxon>
        <taxon>Basidiomycota</taxon>
        <taxon>Agaricomycotina</taxon>
        <taxon>Agaricomycetes</taxon>
        <taxon>Agaricomycetidae</taxon>
        <taxon>Agaricales</taxon>
        <taxon>Tricholomatineae</taxon>
        <taxon>Lyophyllaceae</taxon>
        <taxon>Asterophora</taxon>
    </lineage>
</organism>